<keyword evidence="2" id="KW-1185">Reference proteome</keyword>
<proteinExistence type="predicted"/>
<organism evidence="1 2">
    <name type="scientific">Streptomyces sanglieri</name>
    <dbReference type="NCBI Taxonomy" id="193460"/>
    <lineage>
        <taxon>Bacteria</taxon>
        <taxon>Bacillati</taxon>
        <taxon>Actinomycetota</taxon>
        <taxon>Actinomycetes</taxon>
        <taxon>Kitasatosporales</taxon>
        <taxon>Streptomycetaceae</taxon>
        <taxon>Streptomyces</taxon>
    </lineage>
</organism>
<name>A0ABW2WMD0_9ACTN</name>
<reference evidence="2" key="1">
    <citation type="journal article" date="2019" name="Int. J. Syst. Evol. Microbiol.">
        <title>The Global Catalogue of Microorganisms (GCM) 10K type strain sequencing project: providing services to taxonomists for standard genome sequencing and annotation.</title>
        <authorList>
            <consortium name="The Broad Institute Genomics Platform"/>
            <consortium name="The Broad Institute Genome Sequencing Center for Infectious Disease"/>
            <person name="Wu L."/>
            <person name="Ma J."/>
        </authorList>
    </citation>
    <scope>NUCLEOTIDE SEQUENCE [LARGE SCALE GENOMIC DNA]</scope>
    <source>
        <strain evidence="2">JCM 12607</strain>
    </source>
</reference>
<dbReference type="EMBL" id="JBHTGL010000005">
    <property type="protein sequence ID" value="MFD0622003.1"/>
    <property type="molecule type" value="Genomic_DNA"/>
</dbReference>
<evidence type="ECO:0000313" key="1">
    <source>
        <dbReference type="EMBL" id="MFD0622003.1"/>
    </source>
</evidence>
<gene>
    <name evidence="1" type="ORF">ACFQ2K_03505</name>
</gene>
<sequence length="44" mass="4736">MTDLLYARGVGSRCALIDLFRSLNARDPAVGTLMTCNLSHPAIT</sequence>
<accession>A0ABW2WMD0</accession>
<evidence type="ECO:0000313" key="2">
    <source>
        <dbReference type="Proteomes" id="UP001596915"/>
    </source>
</evidence>
<dbReference type="Proteomes" id="UP001596915">
    <property type="component" value="Unassembled WGS sequence"/>
</dbReference>
<comment type="caution">
    <text evidence="1">The sequence shown here is derived from an EMBL/GenBank/DDBJ whole genome shotgun (WGS) entry which is preliminary data.</text>
</comment>
<protein>
    <submittedName>
        <fullName evidence="1">Uncharacterized protein</fullName>
    </submittedName>
</protein>